<dbReference type="KEGG" id="tpal:117642409"/>
<dbReference type="InParanoid" id="A0A6P8ZK49"/>
<proteinExistence type="predicted"/>
<evidence type="ECO:0000313" key="2">
    <source>
        <dbReference type="Proteomes" id="UP000515158"/>
    </source>
</evidence>
<feature type="region of interest" description="Disordered" evidence="1">
    <location>
        <begin position="306"/>
        <end position="345"/>
    </location>
</feature>
<keyword evidence="2" id="KW-1185">Reference proteome</keyword>
<evidence type="ECO:0000256" key="1">
    <source>
        <dbReference type="SAM" id="MobiDB-lite"/>
    </source>
</evidence>
<organism evidence="3">
    <name type="scientific">Thrips palmi</name>
    <name type="common">Melon thrips</name>
    <dbReference type="NCBI Taxonomy" id="161013"/>
    <lineage>
        <taxon>Eukaryota</taxon>
        <taxon>Metazoa</taxon>
        <taxon>Ecdysozoa</taxon>
        <taxon>Arthropoda</taxon>
        <taxon>Hexapoda</taxon>
        <taxon>Insecta</taxon>
        <taxon>Pterygota</taxon>
        <taxon>Neoptera</taxon>
        <taxon>Paraneoptera</taxon>
        <taxon>Thysanoptera</taxon>
        <taxon>Terebrantia</taxon>
        <taxon>Thripoidea</taxon>
        <taxon>Thripidae</taxon>
        <taxon>Thrips</taxon>
    </lineage>
</organism>
<feature type="region of interest" description="Disordered" evidence="1">
    <location>
        <begin position="411"/>
        <end position="436"/>
    </location>
</feature>
<feature type="region of interest" description="Disordered" evidence="1">
    <location>
        <begin position="448"/>
        <end position="469"/>
    </location>
</feature>
<feature type="compositionally biased region" description="Polar residues" evidence="1">
    <location>
        <begin position="306"/>
        <end position="341"/>
    </location>
</feature>
<dbReference type="RefSeq" id="XP_034236484.1">
    <property type="nucleotide sequence ID" value="XM_034380593.1"/>
</dbReference>
<name>A0A6P8ZK49_THRPL</name>
<dbReference type="AlphaFoldDB" id="A0A6P8ZK49"/>
<protein>
    <submittedName>
        <fullName evidence="3">Uncharacterized protein LOC117642409 isoform X1</fullName>
    </submittedName>
</protein>
<gene>
    <name evidence="3" type="primary">LOC117642409</name>
</gene>
<reference evidence="3" key="1">
    <citation type="submission" date="2025-08" db="UniProtKB">
        <authorList>
            <consortium name="RefSeq"/>
        </authorList>
    </citation>
    <scope>IDENTIFICATION</scope>
    <source>
        <tissue evidence="3">Total insect</tissue>
    </source>
</reference>
<feature type="region of interest" description="Disordered" evidence="1">
    <location>
        <begin position="1"/>
        <end position="23"/>
    </location>
</feature>
<dbReference type="Proteomes" id="UP000515158">
    <property type="component" value="Unplaced"/>
</dbReference>
<evidence type="ECO:0000313" key="3">
    <source>
        <dbReference type="RefSeq" id="XP_034236484.1"/>
    </source>
</evidence>
<sequence>MDFNSIDFTKPPPGWPFTATSAPPNPQLVEEVTVMRSRRFMAPISQQQPMLCRSSDSLNNPQVVSGPQSIARAEEPLNMGSEIVNPHSSATFPNLQALQWQPNFAAVGNGQNVRMQSEEAATFHVPQIKASHSVPNAGSAAKTDQPLNLVTRQQNPWQPSNAAECNTQNPIVNQPLHLPQQPSSWRPSDAPVQWHPNFAAVGNGQNVRMQSEEAGTFHVPQMKASHSVPNADVRAVAKTGLSLNLGTRQQNPWQPSNAAVGNAQNVIMQSEEAGTFHVPQMKASHSVPNADARAVAKTDLSLNLGTRQQNPWQPSNAAECNTQNPISNQPLHLPQQPSSWRPSDAPVQCQLNDAAEGNAQNVVMNQPQCLPTQPSSSKPEIRKYNLRSQMINAKATTSRNVDVAGPSKNVYTFSSSDDDSDVGLPKRGKSSKLSLKGTKKVVKQAVTIDSSSDDDAKPTMPGNKDDQHNVEMIDESSDSDIQDFPVLKEVEDLLNRPSALDTVDGMSRQCILAYFSCFKPESKTLSDLPQLQPVEDESHFFSLLDNLPHWLRSKIKKLYQKAKASFLK</sequence>
<dbReference type="GeneID" id="117642409"/>
<accession>A0A6P8ZK49</accession>